<dbReference type="NCBIfam" id="TIGR00117">
    <property type="entry name" value="acnB"/>
    <property type="match status" value="1"/>
</dbReference>
<comment type="pathway">
    <text evidence="3">Carbohydrate metabolism; tricarboxylic acid cycle; isocitrate from oxaloacetate: step 2/2.</text>
</comment>
<dbReference type="Gene3D" id="3.30.420.40">
    <property type="match status" value="1"/>
</dbReference>
<dbReference type="SUPFAM" id="SSF52016">
    <property type="entry name" value="LeuD/IlvD-like"/>
    <property type="match status" value="1"/>
</dbReference>
<evidence type="ECO:0000256" key="18">
    <source>
        <dbReference type="ARBA" id="ARBA00030846"/>
    </source>
</evidence>
<evidence type="ECO:0000256" key="20">
    <source>
        <dbReference type="ARBA" id="ARBA00031613"/>
    </source>
</evidence>
<evidence type="ECO:0000313" key="29">
    <source>
        <dbReference type="EMBL" id="KAK1748104.1"/>
    </source>
</evidence>
<protein>
    <recommendedName>
        <fullName evidence="9">Aconitate hydratase B</fullName>
        <ecNumber evidence="7">4.2.1.3</ecNumber>
        <ecNumber evidence="8">4.2.1.99</ecNumber>
    </recommendedName>
    <alternativeName>
        <fullName evidence="20">(2R,3S)-2-methylisocitrate dehydratase</fullName>
    </alternativeName>
    <alternativeName>
        <fullName evidence="18">(2S,3R)-3-hydroxybutane-1,2,3-tricarboxylate dehydratase</fullName>
    </alternativeName>
    <alternativeName>
        <fullName evidence="22">2-methyl-cis-aconitate hydratase</fullName>
    </alternativeName>
    <alternativeName>
        <fullName evidence="21">Iron-responsive protein-like</fullName>
    </alternativeName>
    <alternativeName>
        <fullName evidence="19">RNA-binding protein</fullName>
    </alternativeName>
</protein>
<gene>
    <name evidence="29" type="ORF">QTG54_000043</name>
</gene>
<dbReference type="CDD" id="cd01576">
    <property type="entry name" value="AcnB_Swivel"/>
    <property type="match status" value="1"/>
</dbReference>
<keyword evidence="14" id="KW-0408">Iron</keyword>
<evidence type="ECO:0000256" key="1">
    <source>
        <dbReference type="ARBA" id="ARBA00000118"/>
    </source>
</evidence>
<evidence type="ECO:0000256" key="6">
    <source>
        <dbReference type="ARBA" id="ARBA00007185"/>
    </source>
</evidence>
<dbReference type="Pfam" id="PF16861">
    <property type="entry name" value="Carbam_trans_C"/>
    <property type="match status" value="1"/>
</dbReference>
<comment type="pathway">
    <text evidence="4">Organic acid metabolism; propanoate degradation.</text>
</comment>
<dbReference type="EC" id="4.2.1.99" evidence="8"/>
<keyword evidence="10" id="KW-0004">4Fe-4S</keyword>
<dbReference type="GO" id="GO:0046872">
    <property type="term" value="F:metal ion binding"/>
    <property type="evidence" value="ECO:0007669"/>
    <property type="project" value="UniProtKB-KW"/>
</dbReference>
<dbReference type="Proteomes" id="UP001224775">
    <property type="component" value="Unassembled WGS sequence"/>
</dbReference>
<dbReference type="SUPFAM" id="SSF53732">
    <property type="entry name" value="Aconitase iron-sulfur domain"/>
    <property type="match status" value="1"/>
</dbReference>
<evidence type="ECO:0000259" key="26">
    <source>
        <dbReference type="Pfam" id="PF06434"/>
    </source>
</evidence>
<evidence type="ECO:0000313" key="30">
    <source>
        <dbReference type="Proteomes" id="UP001224775"/>
    </source>
</evidence>
<dbReference type="Pfam" id="PF06434">
    <property type="entry name" value="Aconitase_2_N"/>
    <property type="match status" value="1"/>
</dbReference>
<feature type="compositionally biased region" description="Acidic residues" evidence="23">
    <location>
        <begin position="938"/>
        <end position="953"/>
    </location>
</feature>
<sequence>MANGKLGGIAPKPLDAAQTATLIEELRAVSASSSPEAERLVELLSHRVPPGVDEAAYVKAAYLSAVALGKESPTLISRLRAVELLGTMQGGYNVGTLVELLSGDDAELKASAAHQLKHTLLVFDAFHDVVELYNGGNEAAKEVLESWAAAEWFTSKPDIPEKITVTVFKVTGETNTDDLSPAQDAWSRPDVPLHALAMLKNERDGIVPEKDGEIGPLGQIDELLQKGHPLAYVGDVVGTGSSRKSATNSVLWFMGEDIPYVPNMKTGGVCIGGKIAPIFFNTMEDSGALPIEMDVSDLNTGDVVDIFPYEGEVVDRACDEVIATFELKTNVLLDEVRAGGRIPLIIGRGITSKARVALGRDASVADTFNLPIAPTDTPKGYSLAQKMVGKACGVDGVPPGQYCEPTMTTVGSQDTTGPMTRDELKSLACLGFSADLVMQSFCHTAAYPKPVDVVTHHTLPDFIQTRGGVSLRPGDGIIHSWLNRMLVPDTVGTGGDSHTRFPLGVSFPAGSGLVAFAAATGVFPLDMPESVLVRFTGTMQPGITLRDLVQAIPYTAIQNGLLTIEKKGKKNVFSGRVLEIEGLPDLKCEQAFELSDASAERSAAGCTIKLNKEPVIEYLQSNVVMLKWMISEGYGDPRTLERRIARMEDWLANPHLMEADDNAEYAEIIEINMDEIKEPILALPNDPDASALLSEVAGDKIDEVFIGSCMTNIGHFRAAGKLLADNKSATLPTRLWVSPPTKMDAAQLSEEGYYSTFGTAGARMEMPGCSLCMGNQARVEPGCTVVSTSTRNFPNRLGQGSNVYLASAELAAIASIEGKLPTVDEYMSYMSNVNATAADTYRYLNFDELPEFVEASDKVEISDEMREAAKNRDSAAGGIVAAFTFHSPSSTSSSSSLSITRIGQHITVSCHPKDQHFKPARGALYSTPFDLDLYNDNNDGDDDDSNNIDDSEQEDLRPPLAAPPSTQLILGINKYSHDTTLCAADAQTSQVLFAVSKERMTRSKHDGGNIASLVETCLDVLDLDLENVVKVVMNNHHHRILPLVEGDVDHMEWEEGLGINGGVEEGYSDEYNVLESIDDKMELSHHLAHAYSVCAQAPFDTGMVVVMDGMGETYRVMKKAVEMGDETYVSDFTLCNNDDDGGEEIEIVPRNLEELAAKSYYDWREAESVYTFCKDESGLKVKPIFKRFTQENSPPTLYNHGFENMDSLGALYSRASSHIFGDWNACGKAMGLAPWQDHAWDSEKEGEMKQRIIPEMIDTPIVEGTLYKDGDLKINRMSMKGMPFISRVDSDMFDDEGNMIRTKRYDFDDNDYKGPTQEKDGSEKKSSESESTTIAEKQLPTRVALDAIGLAARMQTDLETVGMDFVKHFKEQTGETNLCLAGGVALNSVLNGRLCRELGFENAFVPPYPGDDGVAVGCCAYGLFGGQAGEEKTAPKVWNEPLSPYLGPLPTLAEMTEAVAWAEPWLDVEIITDEKRRIDILVEEISSGGVVAIYNGRSEMGPRALGHRSILADPREKGLVRFINEFVKKRESFRPFAPSCLAEEASDWFDLGDYAAAANNNVSPFMSLTAQVTKSKRDKIPAVTHVDGSSRLQTVTPEAEPFYHKLISAFYKATGVPMVLNTSFNTLKSEPIVETPRNAVRSFLSSMGTIEILVMGDYVIRRKDANVRRLLGEEQKNGLMTQPSFPIRAGAVDYKNTFTVDKDDISETKTVVRMPGRPMHNPKDEWFELVDDLEGQLLGLCDGSNGVNEIMTQFAAMTGDENQQFDKITDYDQVLFENIIRRLIRLNEHTLISW</sequence>
<evidence type="ECO:0000259" key="24">
    <source>
        <dbReference type="Pfam" id="PF00330"/>
    </source>
</evidence>
<accession>A0AAD8YK70</accession>
<evidence type="ECO:0000256" key="21">
    <source>
        <dbReference type="ARBA" id="ARBA00031977"/>
    </source>
</evidence>
<dbReference type="InterPro" id="IPR003696">
    <property type="entry name" value="Carbtransf_dom"/>
</dbReference>
<dbReference type="EMBL" id="JATAAI010000001">
    <property type="protein sequence ID" value="KAK1748104.1"/>
    <property type="molecule type" value="Genomic_DNA"/>
</dbReference>
<dbReference type="FunFam" id="3.20.19.10:FF:000004">
    <property type="entry name" value="Aconitate hydratase B"/>
    <property type="match status" value="1"/>
</dbReference>
<dbReference type="EC" id="4.2.1.3" evidence="7"/>
<dbReference type="InterPro" id="IPR038152">
    <property type="entry name" value="Carbam_trans_C_sf"/>
</dbReference>
<dbReference type="CDD" id="cd24033">
    <property type="entry name" value="ASKHA_NBD_NodU_CmcH-like_N"/>
    <property type="match status" value="1"/>
</dbReference>
<dbReference type="InterPro" id="IPR001030">
    <property type="entry name" value="Acoase/IPM_deHydtase_lsu_aba"/>
</dbReference>
<dbReference type="Pfam" id="PF00330">
    <property type="entry name" value="Aconitase"/>
    <property type="match status" value="1"/>
</dbReference>
<evidence type="ECO:0000256" key="3">
    <source>
        <dbReference type="ARBA" id="ARBA00004717"/>
    </source>
</evidence>
<dbReference type="GO" id="GO:0003723">
    <property type="term" value="F:RNA binding"/>
    <property type="evidence" value="ECO:0007669"/>
    <property type="project" value="UniProtKB-KW"/>
</dbReference>
<feature type="compositionally biased region" description="Basic and acidic residues" evidence="23">
    <location>
        <begin position="1305"/>
        <end position="1328"/>
    </location>
</feature>
<feature type="domain" description="Carbamoyltransferase C-terminal" evidence="28">
    <location>
        <begin position="1483"/>
        <end position="1662"/>
    </location>
</feature>
<dbReference type="FunFam" id="3.30.499.10:FF:000008">
    <property type="entry name" value="Aconitate hydratase B"/>
    <property type="match status" value="1"/>
</dbReference>
<evidence type="ECO:0000256" key="16">
    <source>
        <dbReference type="ARBA" id="ARBA00023239"/>
    </source>
</evidence>
<keyword evidence="12" id="KW-0479">Metal-binding</keyword>
<dbReference type="InterPro" id="IPR015929">
    <property type="entry name" value="Aconitase_B_swivel"/>
</dbReference>
<keyword evidence="13" id="KW-0694">RNA-binding</keyword>
<dbReference type="Gene3D" id="1.25.40.310">
    <property type="entry name" value="Aconitate B, HEAT-like domain"/>
    <property type="match status" value="1"/>
</dbReference>
<proteinExistence type="inferred from homology"/>
<evidence type="ECO:0000256" key="19">
    <source>
        <dbReference type="ARBA" id="ARBA00031081"/>
    </source>
</evidence>
<evidence type="ECO:0000256" key="15">
    <source>
        <dbReference type="ARBA" id="ARBA00023014"/>
    </source>
</evidence>
<dbReference type="InterPro" id="IPR015933">
    <property type="entry name" value="Aconitase_B_HEAT-like_dom"/>
</dbReference>
<evidence type="ECO:0000256" key="4">
    <source>
        <dbReference type="ARBA" id="ARBA00005026"/>
    </source>
</evidence>
<evidence type="ECO:0000256" key="14">
    <source>
        <dbReference type="ARBA" id="ARBA00023004"/>
    </source>
</evidence>
<dbReference type="PANTHER" id="PTHR43160:SF4">
    <property type="entry name" value="ACONITATE HYDRATASE B"/>
    <property type="match status" value="1"/>
</dbReference>
<feature type="region of interest" description="Disordered" evidence="23">
    <location>
        <begin position="1305"/>
        <end position="1337"/>
    </location>
</feature>
<dbReference type="PROSITE" id="PS00450">
    <property type="entry name" value="ACONITASE_1"/>
    <property type="match status" value="1"/>
</dbReference>
<comment type="similarity">
    <text evidence="6">Belongs to the aconitase/IPM isomerase family.</text>
</comment>
<evidence type="ECO:0000259" key="25">
    <source>
        <dbReference type="Pfam" id="PF02543"/>
    </source>
</evidence>
<comment type="caution">
    <text evidence="29">The sequence shown here is derived from an EMBL/GenBank/DDBJ whole genome shotgun (WGS) entry which is preliminary data.</text>
</comment>
<comment type="catalytic activity">
    <reaction evidence="17">
        <text>citrate = D-threo-isocitrate</text>
        <dbReference type="Rhea" id="RHEA:10336"/>
        <dbReference type="ChEBI" id="CHEBI:15562"/>
        <dbReference type="ChEBI" id="CHEBI:16947"/>
        <dbReference type="EC" id="4.2.1.3"/>
    </reaction>
</comment>
<dbReference type="Pfam" id="PF11791">
    <property type="entry name" value="Aconitase_B_N"/>
    <property type="match status" value="1"/>
</dbReference>
<dbReference type="CDD" id="cd01581">
    <property type="entry name" value="AcnB"/>
    <property type="match status" value="1"/>
</dbReference>
<feature type="domain" description="Aconitase/3-isopropylmalate dehydratase large subunit alpha/beta/alpha" evidence="24">
    <location>
        <begin position="470"/>
        <end position="818"/>
    </location>
</feature>
<dbReference type="Gene3D" id="3.20.19.10">
    <property type="entry name" value="Aconitase, domain 4"/>
    <property type="match status" value="1"/>
</dbReference>
<evidence type="ECO:0000256" key="10">
    <source>
        <dbReference type="ARBA" id="ARBA00022485"/>
    </source>
</evidence>
<comment type="similarity">
    <text evidence="5">Belongs to the NodU/CmcH family.</text>
</comment>
<evidence type="ECO:0000259" key="27">
    <source>
        <dbReference type="Pfam" id="PF11791"/>
    </source>
</evidence>
<dbReference type="InterPro" id="IPR004406">
    <property type="entry name" value="Aconitase_B"/>
</dbReference>
<dbReference type="GO" id="GO:0005829">
    <property type="term" value="C:cytosol"/>
    <property type="evidence" value="ECO:0007669"/>
    <property type="project" value="InterPro"/>
</dbReference>
<dbReference type="PANTHER" id="PTHR43160">
    <property type="entry name" value="ACONITATE HYDRATASE B"/>
    <property type="match status" value="1"/>
</dbReference>
<dbReference type="Gene3D" id="3.30.499.10">
    <property type="entry name" value="Aconitase, domain 3"/>
    <property type="match status" value="2"/>
</dbReference>
<dbReference type="InterPro" id="IPR036008">
    <property type="entry name" value="Aconitase_4Fe-4S_dom"/>
</dbReference>
<organism evidence="29 30">
    <name type="scientific">Skeletonema marinoi</name>
    <dbReference type="NCBI Taxonomy" id="267567"/>
    <lineage>
        <taxon>Eukaryota</taxon>
        <taxon>Sar</taxon>
        <taxon>Stramenopiles</taxon>
        <taxon>Ochrophyta</taxon>
        <taxon>Bacillariophyta</taxon>
        <taxon>Coscinodiscophyceae</taxon>
        <taxon>Thalassiosirophycidae</taxon>
        <taxon>Thalassiosirales</taxon>
        <taxon>Skeletonemataceae</taxon>
        <taxon>Skeletonema</taxon>
        <taxon>Skeletonema marinoi-dohrnii complex</taxon>
    </lineage>
</organism>
<evidence type="ECO:0000256" key="12">
    <source>
        <dbReference type="ARBA" id="ARBA00022723"/>
    </source>
</evidence>
<dbReference type="InterPro" id="IPR018136">
    <property type="entry name" value="Aconitase_4Fe-4S_BS"/>
</dbReference>
<comment type="catalytic activity">
    <reaction evidence="1">
        <text>(2S,3R)-3-hydroxybutane-1,2,3-tricarboxylate = 2-methyl-cis-aconitate + H2O</text>
        <dbReference type="Rhea" id="RHEA:17941"/>
        <dbReference type="ChEBI" id="CHEBI:15377"/>
        <dbReference type="ChEBI" id="CHEBI:57429"/>
        <dbReference type="ChEBI" id="CHEBI:57872"/>
        <dbReference type="EC" id="4.2.1.99"/>
    </reaction>
</comment>
<dbReference type="Gene3D" id="3.40.1060.10">
    <property type="entry name" value="Aconitase, Domain 2"/>
    <property type="match status" value="1"/>
</dbReference>
<dbReference type="Gene3D" id="3.90.870.20">
    <property type="entry name" value="Carbamoyltransferase, C-terminal domain"/>
    <property type="match status" value="1"/>
</dbReference>
<dbReference type="GO" id="GO:0006099">
    <property type="term" value="P:tricarboxylic acid cycle"/>
    <property type="evidence" value="ECO:0007669"/>
    <property type="project" value="UniProtKB-KW"/>
</dbReference>
<keyword evidence="16 29" id="KW-0456">Lyase</keyword>
<feature type="domain" description="Carbamoyltransferase" evidence="25">
    <location>
        <begin position="1082"/>
        <end position="1418"/>
    </location>
</feature>
<dbReference type="InterPro" id="IPR015928">
    <property type="entry name" value="Aconitase/3IPM_dehydase_swvl"/>
</dbReference>
<dbReference type="GO" id="GO:0019629">
    <property type="term" value="P:propionate catabolic process, 2-methylcitrate cycle"/>
    <property type="evidence" value="ECO:0007669"/>
    <property type="project" value="TreeGrafter"/>
</dbReference>
<evidence type="ECO:0000256" key="17">
    <source>
        <dbReference type="ARBA" id="ARBA00023501"/>
    </source>
</evidence>
<dbReference type="InterPro" id="IPR015931">
    <property type="entry name" value="Acnase/IPM_dHydase_lsu_aba_1/3"/>
</dbReference>
<evidence type="ECO:0000256" key="13">
    <source>
        <dbReference type="ARBA" id="ARBA00022884"/>
    </source>
</evidence>
<keyword evidence="30" id="KW-1185">Reference proteome</keyword>
<evidence type="ECO:0000256" key="8">
    <source>
        <dbReference type="ARBA" id="ARBA00013250"/>
    </source>
</evidence>
<feature type="domain" description="Aconitase B swivel" evidence="26">
    <location>
        <begin position="165"/>
        <end position="381"/>
    </location>
</feature>
<feature type="region of interest" description="Disordered" evidence="23">
    <location>
        <begin position="935"/>
        <end position="963"/>
    </location>
</feature>
<dbReference type="GO" id="GO:0003994">
    <property type="term" value="F:aconitate hydratase activity"/>
    <property type="evidence" value="ECO:0007669"/>
    <property type="project" value="UniProtKB-EC"/>
</dbReference>
<evidence type="ECO:0000256" key="23">
    <source>
        <dbReference type="SAM" id="MobiDB-lite"/>
    </source>
</evidence>
<evidence type="ECO:0000256" key="11">
    <source>
        <dbReference type="ARBA" id="ARBA00022532"/>
    </source>
</evidence>
<evidence type="ECO:0000256" key="22">
    <source>
        <dbReference type="ARBA" id="ARBA00032417"/>
    </source>
</evidence>
<evidence type="ECO:0000256" key="2">
    <source>
        <dbReference type="ARBA" id="ARBA00001966"/>
    </source>
</evidence>
<dbReference type="Pfam" id="PF02543">
    <property type="entry name" value="Carbam_trans_N"/>
    <property type="match status" value="1"/>
</dbReference>
<dbReference type="NCBIfam" id="NF006690">
    <property type="entry name" value="PRK09238.1"/>
    <property type="match status" value="1"/>
</dbReference>
<dbReference type="GO" id="GO:0051539">
    <property type="term" value="F:4 iron, 4 sulfur cluster binding"/>
    <property type="evidence" value="ECO:0007669"/>
    <property type="project" value="UniProtKB-KW"/>
</dbReference>
<evidence type="ECO:0000256" key="7">
    <source>
        <dbReference type="ARBA" id="ARBA00012926"/>
    </source>
</evidence>
<dbReference type="InterPro" id="IPR036288">
    <property type="entry name" value="Aconitase_B_HEAT-like_dom_sf"/>
</dbReference>
<dbReference type="GO" id="GO:0047456">
    <property type="term" value="F:2-methylisocitrate dehydratase activity"/>
    <property type="evidence" value="ECO:0007669"/>
    <property type="project" value="UniProtKB-EC"/>
</dbReference>
<dbReference type="SUPFAM" id="SSF74778">
    <property type="entry name" value="Aconitase B, N-terminal domain"/>
    <property type="match status" value="1"/>
</dbReference>
<dbReference type="InterPro" id="IPR015932">
    <property type="entry name" value="Aconitase_dom2"/>
</dbReference>
<evidence type="ECO:0000256" key="9">
    <source>
        <dbReference type="ARBA" id="ARBA00019379"/>
    </source>
</evidence>
<evidence type="ECO:0000259" key="28">
    <source>
        <dbReference type="Pfam" id="PF16861"/>
    </source>
</evidence>
<dbReference type="FunFam" id="3.30.499.10:FF:000001">
    <property type="entry name" value="Aconitate hydratase B"/>
    <property type="match status" value="1"/>
</dbReference>
<reference evidence="29" key="1">
    <citation type="submission" date="2023-06" db="EMBL/GenBank/DDBJ databases">
        <title>Survivors Of The Sea: Transcriptome response of Skeletonema marinoi to long-term dormancy.</title>
        <authorList>
            <person name="Pinder M.I.M."/>
            <person name="Kourtchenko O."/>
            <person name="Robertson E.K."/>
            <person name="Larsson T."/>
            <person name="Maumus F."/>
            <person name="Osuna-Cruz C.M."/>
            <person name="Vancaester E."/>
            <person name="Stenow R."/>
            <person name="Vandepoele K."/>
            <person name="Ploug H."/>
            <person name="Bruchert V."/>
            <person name="Godhe A."/>
            <person name="Topel M."/>
        </authorList>
    </citation>
    <scope>NUCLEOTIDE SEQUENCE</scope>
    <source>
        <strain evidence="29">R05AC</strain>
    </source>
</reference>
<feature type="domain" description="Aconitase B HEAT-like" evidence="27">
    <location>
        <begin position="8"/>
        <end position="153"/>
    </location>
</feature>
<keyword evidence="15" id="KW-0411">Iron-sulfur</keyword>
<dbReference type="InterPro" id="IPR050926">
    <property type="entry name" value="Aconitase/IPM_isomerase"/>
</dbReference>
<name>A0AAD8YK70_9STRA</name>
<keyword evidence="11" id="KW-0816">Tricarboxylic acid cycle</keyword>
<comment type="cofactor">
    <cofactor evidence="2">
        <name>[4Fe-4S] cluster</name>
        <dbReference type="ChEBI" id="CHEBI:49883"/>
    </cofactor>
</comment>
<evidence type="ECO:0000256" key="5">
    <source>
        <dbReference type="ARBA" id="ARBA00006129"/>
    </source>
</evidence>
<dbReference type="InterPro" id="IPR031730">
    <property type="entry name" value="Carbam_trans_C"/>
</dbReference>